<dbReference type="PROSITE" id="PS51892">
    <property type="entry name" value="SUBTILASE"/>
    <property type="match status" value="1"/>
</dbReference>
<comment type="similarity">
    <text evidence="1 5">Belongs to the peptidase S8 family.</text>
</comment>
<dbReference type="PANTHER" id="PTHR43806:SF11">
    <property type="entry name" value="CEREVISIN-RELATED"/>
    <property type="match status" value="1"/>
</dbReference>
<feature type="active site" description="Charge relay system" evidence="5">
    <location>
        <position position="62"/>
    </location>
</feature>
<evidence type="ECO:0000256" key="5">
    <source>
        <dbReference type="PROSITE-ProRule" id="PRU01240"/>
    </source>
</evidence>
<dbReference type="EMBL" id="CP157353">
    <property type="protein sequence ID" value="XBM04686.1"/>
    <property type="molecule type" value="Genomic_DNA"/>
</dbReference>
<keyword evidence="4 5" id="KW-0720">Serine protease</keyword>
<dbReference type="InterPro" id="IPR050131">
    <property type="entry name" value="Peptidase_S8_subtilisin-like"/>
</dbReference>
<dbReference type="AlphaFoldDB" id="A0AAU7FKB4"/>
<protein>
    <submittedName>
        <fullName evidence="7">S8 family serine peptidase</fullName>
    </submittedName>
</protein>
<evidence type="ECO:0000256" key="2">
    <source>
        <dbReference type="ARBA" id="ARBA00022670"/>
    </source>
</evidence>
<evidence type="ECO:0000256" key="4">
    <source>
        <dbReference type="ARBA" id="ARBA00022825"/>
    </source>
</evidence>
<dbReference type="PRINTS" id="PR00723">
    <property type="entry name" value="SUBTILISIN"/>
</dbReference>
<dbReference type="GO" id="GO:0006508">
    <property type="term" value="P:proteolysis"/>
    <property type="evidence" value="ECO:0007669"/>
    <property type="project" value="UniProtKB-KW"/>
</dbReference>
<feature type="active site" description="Charge relay system" evidence="5">
    <location>
        <position position="95"/>
    </location>
</feature>
<feature type="domain" description="Peptidase S8/S53" evidence="6">
    <location>
        <begin position="56"/>
        <end position="275"/>
    </location>
</feature>
<keyword evidence="2 5" id="KW-0645">Protease</keyword>
<evidence type="ECO:0000313" key="7">
    <source>
        <dbReference type="EMBL" id="XBM04686.1"/>
    </source>
</evidence>
<name>A0AAU7FKB4_9BACI</name>
<gene>
    <name evidence="7" type="ORF">ABG082_02660</name>
</gene>
<dbReference type="Gene3D" id="3.40.50.200">
    <property type="entry name" value="Peptidase S8/S53 domain"/>
    <property type="match status" value="1"/>
</dbReference>
<organism evidence="7">
    <name type="scientific">Bacillus sp. BS1807G30</name>
    <dbReference type="NCBI Taxonomy" id="3153756"/>
    <lineage>
        <taxon>Bacteria</taxon>
        <taxon>Bacillati</taxon>
        <taxon>Bacillota</taxon>
        <taxon>Bacilli</taxon>
        <taxon>Bacillales</taxon>
        <taxon>Bacillaceae</taxon>
        <taxon>Bacillus</taxon>
    </lineage>
</organism>
<sequence length="293" mass="32320">MIKKYILICLCLLYIVGCEKHETTKFKLSKEHRDNNWAICMTLPNKKIEITKTQPVKITVLDSGIEQNIPQIKKHIKNTYNAIDRTSETKPFFPHGTMIASILTNTQIKNTKIGITENTNLYDIQVLDEHGKGEPSDTIEGIEWSIKQGVDIINLSFGFAKDDSRLKAAIEKAHLKGILIVASAGNNLGLSTDYPAKYENVLSISAVDKNKKIFAYAGQGKIDFVAPGVNVPVINTEGSIEIQSGTSFATAYASGVISLFIQNGLKNKEEIINSAEKLGEISIYGNGLIQYKN</sequence>
<dbReference type="InterPro" id="IPR015500">
    <property type="entry name" value="Peptidase_S8_subtilisin-rel"/>
</dbReference>
<feature type="active site" description="Charge relay system" evidence="5">
    <location>
        <position position="247"/>
    </location>
</feature>
<evidence type="ECO:0000256" key="1">
    <source>
        <dbReference type="ARBA" id="ARBA00011073"/>
    </source>
</evidence>
<dbReference type="Pfam" id="PF00082">
    <property type="entry name" value="Peptidase_S8"/>
    <property type="match status" value="1"/>
</dbReference>
<dbReference type="PANTHER" id="PTHR43806">
    <property type="entry name" value="PEPTIDASE S8"/>
    <property type="match status" value="1"/>
</dbReference>
<dbReference type="GO" id="GO:0004252">
    <property type="term" value="F:serine-type endopeptidase activity"/>
    <property type="evidence" value="ECO:0007669"/>
    <property type="project" value="UniProtKB-UniRule"/>
</dbReference>
<proteinExistence type="inferred from homology"/>
<dbReference type="InterPro" id="IPR000209">
    <property type="entry name" value="Peptidase_S8/S53_dom"/>
</dbReference>
<dbReference type="RefSeq" id="WP_348936499.1">
    <property type="nucleotide sequence ID" value="NZ_CP157353.1"/>
</dbReference>
<evidence type="ECO:0000256" key="3">
    <source>
        <dbReference type="ARBA" id="ARBA00022801"/>
    </source>
</evidence>
<accession>A0AAU7FKB4</accession>
<evidence type="ECO:0000259" key="6">
    <source>
        <dbReference type="Pfam" id="PF00082"/>
    </source>
</evidence>
<dbReference type="SUPFAM" id="SSF52743">
    <property type="entry name" value="Subtilisin-like"/>
    <property type="match status" value="1"/>
</dbReference>
<dbReference type="InterPro" id="IPR036852">
    <property type="entry name" value="Peptidase_S8/S53_dom_sf"/>
</dbReference>
<reference evidence="7" key="1">
    <citation type="submission" date="2024-05" db="EMBL/GenBank/DDBJ databases">
        <authorList>
            <person name="Liu Z."/>
        </authorList>
    </citation>
    <scope>NUCLEOTIDE SEQUENCE</scope>
    <source>
        <strain evidence="7">BS1807G30</strain>
    </source>
</reference>
<keyword evidence="3 5" id="KW-0378">Hydrolase</keyword>